<evidence type="ECO:0000313" key="6">
    <source>
        <dbReference type="Proteomes" id="UP000694845"/>
    </source>
</evidence>
<name>A0A8B7ZVQ4_ACAPL</name>
<protein>
    <submittedName>
        <fullName evidence="7">FGFR1 oncogene partner-like isoform X1</fullName>
    </submittedName>
</protein>
<feature type="compositionally biased region" description="Pro residues" evidence="4">
    <location>
        <begin position="339"/>
        <end position="349"/>
    </location>
</feature>
<feature type="region of interest" description="Disordered" evidence="4">
    <location>
        <begin position="265"/>
        <end position="395"/>
    </location>
</feature>
<keyword evidence="1" id="KW-0963">Cytoplasm</keyword>
<sequence>MSADEDTELRDLVAQTLESSGVLGKIRAELRASVFLALEEQDAVQNKTPFINQELKKFLTTKEGVIVASLVQEFLELFHLDFTLAVFNPETNFGEKYEGRDNLAKDLGIMESEKTRGKPLLCELLRRANEQSSKSSLQRSHSNAEEIVIPKDLTAVQIADAKQKFDFYDKDKSGSIDKDELRNLFMDMFPHFHRNMLERYVNDEFRAGDKDFSSGIDFDEFLGMYRRLFVVCRSVVSSDIADINPHSQRRLSDSMKQSANLKLITARQSNSSDGTDSSTPQGLPASKEKTDTNKQMKGRQRSLSGGSDVSEDSFFDDIPAPSRKPLTFSSLKTKKESPPQSPPKTPPPKSSSSGMASLLNAPPLAGKSGMGSLTGAPPLPETGGPRDGASSDWKDLKALDNKLDKLSFDLSKSEASEDYEDDFQSSQDSQSQAHTAGNKSQKSHEGNSLSEEISEEIQEDFDISGDDDFFGSSQEKVDELTTDRSVSQLSGRFDYIEDAQLEF</sequence>
<dbReference type="InterPro" id="IPR018993">
    <property type="entry name" value="FOP_dimerisation-dom_N"/>
</dbReference>
<evidence type="ECO:0000259" key="5">
    <source>
        <dbReference type="PROSITE" id="PS50222"/>
    </source>
</evidence>
<dbReference type="AlphaFoldDB" id="A0A8B7ZVQ4"/>
<dbReference type="InterPro" id="IPR002048">
    <property type="entry name" value="EF_hand_dom"/>
</dbReference>
<organism evidence="6 7">
    <name type="scientific">Acanthaster planci</name>
    <name type="common">Crown-of-thorns starfish</name>
    <dbReference type="NCBI Taxonomy" id="133434"/>
    <lineage>
        <taxon>Eukaryota</taxon>
        <taxon>Metazoa</taxon>
        <taxon>Echinodermata</taxon>
        <taxon>Eleutherozoa</taxon>
        <taxon>Asterozoa</taxon>
        <taxon>Asteroidea</taxon>
        <taxon>Valvatacea</taxon>
        <taxon>Valvatida</taxon>
        <taxon>Acanthasteridae</taxon>
        <taxon>Acanthaster</taxon>
    </lineage>
</organism>
<accession>A0A8B7ZVQ4</accession>
<dbReference type="Pfam" id="PF09398">
    <property type="entry name" value="FOP_dimer"/>
    <property type="match status" value="1"/>
</dbReference>
<evidence type="ECO:0000313" key="7">
    <source>
        <dbReference type="RefSeq" id="XP_022107611.1"/>
    </source>
</evidence>
<dbReference type="GO" id="GO:0034453">
    <property type="term" value="P:microtubule anchoring"/>
    <property type="evidence" value="ECO:0007669"/>
    <property type="project" value="InterPro"/>
</dbReference>
<dbReference type="RefSeq" id="XP_022107611.1">
    <property type="nucleotide sequence ID" value="XM_022251919.1"/>
</dbReference>
<dbReference type="Gene3D" id="1.20.960.40">
    <property type="match status" value="1"/>
</dbReference>
<keyword evidence="6" id="KW-1185">Reference proteome</keyword>
<dbReference type="SMART" id="SM00054">
    <property type="entry name" value="EFh"/>
    <property type="match status" value="2"/>
</dbReference>
<dbReference type="InterPro" id="IPR018247">
    <property type="entry name" value="EF_Hand_1_Ca_BS"/>
</dbReference>
<dbReference type="Proteomes" id="UP000694845">
    <property type="component" value="Unplaced"/>
</dbReference>
<dbReference type="KEGG" id="aplc:110988437"/>
<proteinExistence type="predicted"/>
<dbReference type="CDD" id="cd00051">
    <property type="entry name" value="EFh"/>
    <property type="match status" value="1"/>
</dbReference>
<dbReference type="SUPFAM" id="SSF47473">
    <property type="entry name" value="EF-hand"/>
    <property type="match status" value="1"/>
</dbReference>
<dbReference type="PROSITE" id="PS00018">
    <property type="entry name" value="EF_HAND_1"/>
    <property type="match status" value="1"/>
</dbReference>
<evidence type="ECO:0000256" key="3">
    <source>
        <dbReference type="ARBA" id="ARBA00023212"/>
    </source>
</evidence>
<dbReference type="InterPro" id="IPR011992">
    <property type="entry name" value="EF-hand-dom_pair"/>
</dbReference>
<dbReference type="GO" id="GO:0005509">
    <property type="term" value="F:calcium ion binding"/>
    <property type="evidence" value="ECO:0007669"/>
    <property type="project" value="InterPro"/>
</dbReference>
<dbReference type="PANTHER" id="PTHR15431">
    <property type="entry name" value="FGFR1 ONCOGENE PARTNER/LISH DOMAIN-CONTAINING PROTEIN"/>
    <property type="match status" value="1"/>
</dbReference>
<dbReference type="Pfam" id="PF13499">
    <property type="entry name" value="EF-hand_7"/>
    <property type="match status" value="1"/>
</dbReference>
<dbReference type="OrthoDB" id="2160638at2759"/>
<keyword evidence="2" id="KW-0106">Calcium</keyword>
<evidence type="ECO:0000256" key="1">
    <source>
        <dbReference type="ARBA" id="ARBA00022490"/>
    </source>
</evidence>
<gene>
    <name evidence="7" type="primary">LOC110988437</name>
</gene>
<keyword evidence="3" id="KW-0206">Cytoskeleton</keyword>
<feature type="compositionally biased region" description="Acidic residues" evidence="4">
    <location>
        <begin position="452"/>
        <end position="469"/>
    </location>
</feature>
<dbReference type="Gene3D" id="1.10.238.10">
    <property type="entry name" value="EF-hand"/>
    <property type="match status" value="1"/>
</dbReference>
<feature type="region of interest" description="Disordered" evidence="4">
    <location>
        <begin position="413"/>
        <end position="484"/>
    </location>
</feature>
<evidence type="ECO:0000256" key="2">
    <source>
        <dbReference type="ARBA" id="ARBA00022837"/>
    </source>
</evidence>
<evidence type="ECO:0000256" key="4">
    <source>
        <dbReference type="SAM" id="MobiDB-lite"/>
    </source>
</evidence>
<reference evidence="7" key="1">
    <citation type="submission" date="2025-08" db="UniProtKB">
        <authorList>
            <consortium name="RefSeq"/>
        </authorList>
    </citation>
    <scope>IDENTIFICATION</scope>
</reference>
<dbReference type="GO" id="GO:0005813">
    <property type="term" value="C:centrosome"/>
    <property type="evidence" value="ECO:0007669"/>
    <property type="project" value="TreeGrafter"/>
</dbReference>
<dbReference type="PROSITE" id="PS50222">
    <property type="entry name" value="EF_HAND_2"/>
    <property type="match status" value="1"/>
</dbReference>
<dbReference type="PANTHER" id="PTHR15431:SF9">
    <property type="entry name" value="CENTROSOMAL PROTEIN 43"/>
    <property type="match status" value="1"/>
</dbReference>
<feature type="domain" description="EF-hand" evidence="5">
    <location>
        <begin position="156"/>
        <end position="191"/>
    </location>
</feature>
<dbReference type="GeneID" id="110988437"/>
<feature type="compositionally biased region" description="Polar residues" evidence="4">
    <location>
        <begin position="265"/>
        <end position="281"/>
    </location>
</feature>